<dbReference type="SUPFAM" id="SSF49879">
    <property type="entry name" value="SMAD/FHA domain"/>
    <property type="match status" value="1"/>
</dbReference>
<dbReference type="InterPro" id="IPR008984">
    <property type="entry name" value="SMAD_FHA_dom_sf"/>
</dbReference>
<keyword evidence="1" id="KW-0597">Phosphoprotein</keyword>
<evidence type="ECO:0000256" key="1">
    <source>
        <dbReference type="ARBA" id="ARBA00022553"/>
    </source>
</evidence>
<reference evidence="3 4" key="1">
    <citation type="submission" date="2020-03" db="EMBL/GenBank/DDBJ databases">
        <title>Whole genome shotgun sequence of Phytohabitans suffuscus NBRC 105367.</title>
        <authorList>
            <person name="Komaki H."/>
            <person name="Tamura T."/>
        </authorList>
    </citation>
    <scope>NUCLEOTIDE SEQUENCE [LARGE SCALE GENOMIC DNA]</scope>
    <source>
        <strain evidence="3 4">NBRC 105367</strain>
    </source>
</reference>
<dbReference type="InterPro" id="IPR000253">
    <property type="entry name" value="FHA_dom"/>
</dbReference>
<organism evidence="3 4">
    <name type="scientific">Phytohabitans suffuscus</name>
    <dbReference type="NCBI Taxonomy" id="624315"/>
    <lineage>
        <taxon>Bacteria</taxon>
        <taxon>Bacillati</taxon>
        <taxon>Actinomycetota</taxon>
        <taxon>Actinomycetes</taxon>
        <taxon>Micromonosporales</taxon>
        <taxon>Micromonosporaceae</taxon>
    </lineage>
</organism>
<evidence type="ECO:0000313" key="4">
    <source>
        <dbReference type="Proteomes" id="UP000503011"/>
    </source>
</evidence>
<feature type="domain" description="FHA" evidence="2">
    <location>
        <begin position="14"/>
        <end position="65"/>
    </location>
</feature>
<dbReference type="Proteomes" id="UP000503011">
    <property type="component" value="Chromosome"/>
</dbReference>
<reference evidence="3 4" key="2">
    <citation type="submission" date="2020-03" db="EMBL/GenBank/DDBJ databases">
        <authorList>
            <person name="Ichikawa N."/>
            <person name="Kimura A."/>
            <person name="Kitahashi Y."/>
            <person name="Uohara A."/>
        </authorList>
    </citation>
    <scope>NUCLEOTIDE SEQUENCE [LARGE SCALE GENOMIC DNA]</scope>
    <source>
        <strain evidence="3 4">NBRC 105367</strain>
    </source>
</reference>
<evidence type="ECO:0000259" key="2">
    <source>
        <dbReference type="PROSITE" id="PS50006"/>
    </source>
</evidence>
<keyword evidence="4" id="KW-1185">Reference proteome</keyword>
<dbReference type="Pfam" id="PF00498">
    <property type="entry name" value="FHA"/>
    <property type="match status" value="1"/>
</dbReference>
<gene>
    <name evidence="3" type="ORF">Psuf_044450</name>
</gene>
<proteinExistence type="predicted"/>
<dbReference type="KEGG" id="psuu:Psuf_044450"/>
<evidence type="ECO:0000313" key="3">
    <source>
        <dbReference type="EMBL" id="BCB87132.1"/>
    </source>
</evidence>
<dbReference type="Gene3D" id="2.60.200.20">
    <property type="match status" value="1"/>
</dbReference>
<dbReference type="EMBL" id="AP022871">
    <property type="protein sequence ID" value="BCB87132.1"/>
    <property type="molecule type" value="Genomic_DNA"/>
</dbReference>
<protein>
    <recommendedName>
        <fullName evidence="2">FHA domain-containing protein</fullName>
    </recommendedName>
</protein>
<accession>A0A6F8YLZ2</accession>
<dbReference type="PROSITE" id="PS50006">
    <property type="entry name" value="FHA_DOMAIN"/>
    <property type="match status" value="1"/>
</dbReference>
<dbReference type="AlphaFoldDB" id="A0A6F8YLZ2"/>
<sequence>MIRRRFVVAQDTPVVVGRAPEQGGIMLGQWLSEEARRWISRSHVRFEMRGSEVVAQDVSTNGTGVRPGGSMDEAERVTLKRQTRVLSPGDLIELYPGVHVGKARTLTSAAPLSAVSVMAEAPTLSMRILER</sequence>
<name>A0A6F8YLZ2_9ACTN</name>